<dbReference type="GO" id="GO:0015293">
    <property type="term" value="F:symporter activity"/>
    <property type="evidence" value="ECO:0007669"/>
    <property type="project" value="TreeGrafter"/>
</dbReference>
<accession>A0A840CKB9</accession>
<keyword evidence="7" id="KW-0915">Sodium</keyword>
<feature type="transmembrane region" description="Helical" evidence="12">
    <location>
        <begin position="234"/>
        <end position="251"/>
    </location>
</feature>
<keyword evidence="14" id="KW-1185">Reference proteome</keyword>
<comment type="similarity">
    <text evidence="2 11">Belongs to the sodium:solute symporter (SSF) (TC 2.A.21) family.</text>
</comment>
<organism evidence="13 14">
    <name type="scientific">Dysgonomonas hofstadii</name>
    <dbReference type="NCBI Taxonomy" id="637886"/>
    <lineage>
        <taxon>Bacteria</taxon>
        <taxon>Pseudomonadati</taxon>
        <taxon>Bacteroidota</taxon>
        <taxon>Bacteroidia</taxon>
        <taxon>Bacteroidales</taxon>
        <taxon>Dysgonomonadaceae</taxon>
        <taxon>Dysgonomonas</taxon>
    </lineage>
</organism>
<gene>
    <name evidence="13" type="ORF">GGR21_000998</name>
</gene>
<reference evidence="13 14" key="1">
    <citation type="submission" date="2020-08" db="EMBL/GenBank/DDBJ databases">
        <title>Genomic Encyclopedia of Type Strains, Phase IV (KMG-IV): sequencing the most valuable type-strain genomes for metagenomic binning, comparative biology and taxonomic classification.</title>
        <authorList>
            <person name="Goeker M."/>
        </authorList>
    </citation>
    <scope>NUCLEOTIDE SEQUENCE [LARGE SCALE GENOMIC DNA]</scope>
    <source>
        <strain evidence="13 14">DSM 104969</strain>
    </source>
</reference>
<evidence type="ECO:0000256" key="8">
    <source>
        <dbReference type="ARBA" id="ARBA00023065"/>
    </source>
</evidence>
<evidence type="ECO:0000256" key="9">
    <source>
        <dbReference type="ARBA" id="ARBA00023136"/>
    </source>
</evidence>
<dbReference type="GO" id="GO:0005886">
    <property type="term" value="C:plasma membrane"/>
    <property type="evidence" value="ECO:0007669"/>
    <property type="project" value="UniProtKB-SubCell"/>
</dbReference>
<feature type="transmembrane region" description="Helical" evidence="12">
    <location>
        <begin position="43"/>
        <end position="66"/>
    </location>
</feature>
<dbReference type="EMBL" id="JACIEP010000003">
    <property type="protein sequence ID" value="MBB4035109.1"/>
    <property type="molecule type" value="Genomic_DNA"/>
</dbReference>
<feature type="transmembrane region" description="Helical" evidence="12">
    <location>
        <begin position="316"/>
        <end position="337"/>
    </location>
</feature>
<dbReference type="GO" id="GO:0006814">
    <property type="term" value="P:sodium ion transport"/>
    <property type="evidence" value="ECO:0007669"/>
    <property type="project" value="UniProtKB-KW"/>
</dbReference>
<evidence type="ECO:0000256" key="11">
    <source>
        <dbReference type="RuleBase" id="RU362091"/>
    </source>
</evidence>
<dbReference type="InterPro" id="IPR001734">
    <property type="entry name" value="Na/solute_symporter"/>
</dbReference>
<evidence type="ECO:0000256" key="10">
    <source>
        <dbReference type="ARBA" id="ARBA00023201"/>
    </source>
</evidence>
<dbReference type="InterPro" id="IPR038377">
    <property type="entry name" value="Na/Glc_symporter_sf"/>
</dbReference>
<evidence type="ECO:0000256" key="12">
    <source>
        <dbReference type="SAM" id="Phobius"/>
    </source>
</evidence>
<dbReference type="InterPro" id="IPR051163">
    <property type="entry name" value="Sodium:Solute_Symporter_SSF"/>
</dbReference>
<keyword evidence="3" id="KW-0813">Transport</keyword>
<evidence type="ECO:0000256" key="6">
    <source>
        <dbReference type="ARBA" id="ARBA00022989"/>
    </source>
</evidence>
<feature type="transmembrane region" description="Helical" evidence="12">
    <location>
        <begin position="432"/>
        <end position="449"/>
    </location>
</feature>
<dbReference type="CDD" id="cd10326">
    <property type="entry name" value="SLC5sbd_NIS-like"/>
    <property type="match status" value="1"/>
</dbReference>
<evidence type="ECO:0000256" key="2">
    <source>
        <dbReference type="ARBA" id="ARBA00006434"/>
    </source>
</evidence>
<keyword evidence="9 12" id="KW-0472">Membrane</keyword>
<comment type="subcellular location">
    <subcellularLocation>
        <location evidence="1">Cell membrane</location>
        <topology evidence="1">Multi-pass membrane protein</topology>
    </subcellularLocation>
</comment>
<protein>
    <submittedName>
        <fullName evidence="13">SSS family transporter</fullName>
    </submittedName>
</protein>
<comment type="caution">
    <text evidence="13">The sequence shown here is derived from an EMBL/GenBank/DDBJ whole genome shotgun (WGS) entry which is preliminary data.</text>
</comment>
<evidence type="ECO:0000256" key="4">
    <source>
        <dbReference type="ARBA" id="ARBA00022475"/>
    </source>
</evidence>
<name>A0A840CKB9_9BACT</name>
<feature type="transmembrane region" description="Helical" evidence="12">
    <location>
        <begin position="72"/>
        <end position="98"/>
    </location>
</feature>
<proteinExistence type="inferred from homology"/>
<feature type="transmembrane region" description="Helical" evidence="12">
    <location>
        <begin position="152"/>
        <end position="170"/>
    </location>
</feature>
<feature type="transmembrane region" description="Helical" evidence="12">
    <location>
        <begin position="403"/>
        <end position="420"/>
    </location>
</feature>
<dbReference type="Proteomes" id="UP000555103">
    <property type="component" value="Unassembled WGS sequence"/>
</dbReference>
<feature type="transmembrane region" description="Helical" evidence="12">
    <location>
        <begin position="119"/>
        <end position="146"/>
    </location>
</feature>
<feature type="transmembrane region" description="Helical" evidence="12">
    <location>
        <begin position="6"/>
        <end position="23"/>
    </location>
</feature>
<feature type="transmembrane region" description="Helical" evidence="12">
    <location>
        <begin position="272"/>
        <end position="296"/>
    </location>
</feature>
<keyword evidence="5 12" id="KW-0812">Transmembrane</keyword>
<keyword evidence="4" id="KW-1003">Cell membrane</keyword>
<dbReference type="PANTHER" id="PTHR42985">
    <property type="entry name" value="SODIUM-COUPLED MONOCARBOXYLATE TRANSPORTER"/>
    <property type="match status" value="1"/>
</dbReference>
<evidence type="ECO:0000256" key="7">
    <source>
        <dbReference type="ARBA" id="ARBA00023053"/>
    </source>
</evidence>
<keyword evidence="6 12" id="KW-1133">Transmembrane helix</keyword>
<feature type="transmembrane region" description="Helical" evidence="12">
    <location>
        <begin position="182"/>
        <end position="200"/>
    </location>
</feature>
<dbReference type="Gene3D" id="1.20.1730.10">
    <property type="entry name" value="Sodium/glucose cotransporter"/>
    <property type="match status" value="1"/>
</dbReference>
<evidence type="ECO:0000256" key="1">
    <source>
        <dbReference type="ARBA" id="ARBA00004651"/>
    </source>
</evidence>
<evidence type="ECO:0000313" key="14">
    <source>
        <dbReference type="Proteomes" id="UP000555103"/>
    </source>
</evidence>
<sequence length="484" mass="54738">MGIYILIIIAIYFGALLLISYFVSKKNSDNEAFFLGNRQSPWFIVAIAMVGTSISGVTFVSVPGMVGKFDMTYMQMVFGFVAGYFVIAYLLLPLYYRLSLTTIYGYLDQRFGLYSYKTGASFFILSKIIGAAARLYLVAMILQTLVFSQWGIPFWVTVTGIILLIWGYTFRSGIKTIIWTDTLQTSSLILGAILIIWQVAVKMDMNFPEMVQTIADNEHSRIFVFDDWGSRQNFFKQFLSGMFITIVMTGLDQDMMQKNLTCKNLKDAQKNMVTYGFSFAPINLLFLSLGILLLLFMSRYNISIPENSDQILPMLATEYLGFPVLVFFTIGIIAAAFSSADSALTALTTSVCVDILNIKREDAVKAKKTRKRVHIVVSFAFLLVILLINTIQQENVLDTIYKVASYTYGPLLGLFFFGLFTKINIRDRMVPFICMLAPVLSYVLEYALFKIYDYRVGYEILLFNGLLTAFGLLCISNKKNSKPL</sequence>
<dbReference type="PANTHER" id="PTHR42985:SF47">
    <property type="entry name" value="INTEGRAL MEMBRANE TRANSPORT PROTEIN"/>
    <property type="match status" value="1"/>
</dbReference>
<keyword evidence="8" id="KW-0406">Ion transport</keyword>
<evidence type="ECO:0000256" key="3">
    <source>
        <dbReference type="ARBA" id="ARBA00022448"/>
    </source>
</evidence>
<evidence type="ECO:0000313" key="13">
    <source>
        <dbReference type="EMBL" id="MBB4035109.1"/>
    </source>
</evidence>
<dbReference type="RefSeq" id="WP_183306057.1">
    <property type="nucleotide sequence ID" value="NZ_JACIEP010000003.1"/>
</dbReference>
<dbReference type="AlphaFoldDB" id="A0A840CKB9"/>
<feature type="transmembrane region" description="Helical" evidence="12">
    <location>
        <begin position="373"/>
        <end position="391"/>
    </location>
</feature>
<dbReference type="Pfam" id="PF00474">
    <property type="entry name" value="SSF"/>
    <property type="match status" value="1"/>
</dbReference>
<keyword evidence="10" id="KW-0739">Sodium transport</keyword>
<evidence type="ECO:0000256" key="5">
    <source>
        <dbReference type="ARBA" id="ARBA00022692"/>
    </source>
</evidence>
<feature type="transmembrane region" description="Helical" evidence="12">
    <location>
        <begin position="455"/>
        <end position="475"/>
    </location>
</feature>
<dbReference type="PROSITE" id="PS50283">
    <property type="entry name" value="NA_SOLUT_SYMP_3"/>
    <property type="match status" value="1"/>
</dbReference>